<name>A0A9N9TB08_DIABA</name>
<evidence type="ECO:0000313" key="8">
    <source>
        <dbReference type="EMBL" id="CAG9839701.1"/>
    </source>
</evidence>
<dbReference type="PANTHER" id="PTHR43142">
    <property type="entry name" value="CARBOXYLIC ESTER HYDROLASE"/>
    <property type="match status" value="1"/>
</dbReference>
<comment type="similarity">
    <text evidence="1 6">Belongs to the type-B carboxylesterase/lipase family.</text>
</comment>
<organism evidence="8 9">
    <name type="scientific">Diabrotica balteata</name>
    <name type="common">Banded cucumber beetle</name>
    <dbReference type="NCBI Taxonomy" id="107213"/>
    <lineage>
        <taxon>Eukaryota</taxon>
        <taxon>Metazoa</taxon>
        <taxon>Ecdysozoa</taxon>
        <taxon>Arthropoda</taxon>
        <taxon>Hexapoda</taxon>
        <taxon>Insecta</taxon>
        <taxon>Pterygota</taxon>
        <taxon>Neoptera</taxon>
        <taxon>Endopterygota</taxon>
        <taxon>Coleoptera</taxon>
        <taxon>Polyphaga</taxon>
        <taxon>Cucujiformia</taxon>
        <taxon>Chrysomeloidea</taxon>
        <taxon>Chrysomelidae</taxon>
        <taxon>Galerucinae</taxon>
        <taxon>Diabroticina</taxon>
        <taxon>Diabroticites</taxon>
        <taxon>Diabrotica</taxon>
    </lineage>
</organism>
<dbReference type="Gene3D" id="3.40.50.1820">
    <property type="entry name" value="alpha/beta hydrolase"/>
    <property type="match status" value="1"/>
</dbReference>
<gene>
    <name evidence="8" type="ORF">DIABBA_LOCUS12441</name>
</gene>
<keyword evidence="5" id="KW-0325">Glycoprotein</keyword>
<evidence type="ECO:0000256" key="3">
    <source>
        <dbReference type="ARBA" id="ARBA00022801"/>
    </source>
</evidence>
<keyword evidence="3 6" id="KW-0378">Hydrolase</keyword>
<dbReference type="Pfam" id="PF00135">
    <property type="entry name" value="COesterase"/>
    <property type="match status" value="1"/>
</dbReference>
<evidence type="ECO:0000256" key="2">
    <source>
        <dbReference type="ARBA" id="ARBA00022487"/>
    </source>
</evidence>
<dbReference type="InterPro" id="IPR029058">
    <property type="entry name" value="AB_hydrolase_fold"/>
</dbReference>
<evidence type="ECO:0000256" key="4">
    <source>
        <dbReference type="ARBA" id="ARBA00023157"/>
    </source>
</evidence>
<dbReference type="PROSITE" id="PS00122">
    <property type="entry name" value="CARBOXYLESTERASE_B_1"/>
    <property type="match status" value="1"/>
</dbReference>
<dbReference type="SUPFAM" id="SSF53474">
    <property type="entry name" value="alpha/beta-Hydrolases"/>
    <property type="match status" value="1"/>
</dbReference>
<dbReference type="InterPro" id="IPR002018">
    <property type="entry name" value="CarbesteraseB"/>
</dbReference>
<sequence>MVHLNLFVFCALVYFANNLVTSAVTGSTDDDLIVTLSTGSKVRGHVLQSFEGNNFHAFESIPYAEPPIGKNRFKPPVIKKPWEGILNATANDKICPQLLSHNDPVVIGDEDCLILNVYRPLKTDLQKSLPVFFWIYGGGFDSGYSALYDPRLLIDYDIVIVTINYRVGSLGFLTTIDDNIPGNVGLKDQLLALQWVHDNIIAFGGDPNQVTVGGESAGSMSAGFHLLSKAAKGLYSAIIQQSGSPLAGPFYPSKDREVAFEFGRQLNKSFNSSRSSDLLALLQEASLTDILNLQATFAVGVRPQGFMATIVFKPVIEEEFNDKAFVTGPMHSAILNGDFNFVPVLIGLNSEESLMFFDGVDEEAFNQAAKFFDDNTKDIISISLNVAEEAREDVGKALKSLYTNTSFQEDTLGFIKYSSDEVFGRSIIRQAEGASRYVPVFMYQLSWYNKNNRFPGTGHASDLYYLWNLPVGSTSAYNETLRRPILKLWTNFIKYQNPTPTEDEDLQNVIWPEVTPGSVKYLNIDSTFEVQENPRRYYEIESILDIYLREPLISY</sequence>
<dbReference type="AlphaFoldDB" id="A0A9N9TB08"/>
<dbReference type="Proteomes" id="UP001153709">
    <property type="component" value="Chromosome 8"/>
</dbReference>
<keyword evidence="2" id="KW-0719">Serine esterase</keyword>
<feature type="domain" description="Carboxylesterase type B" evidence="7">
    <location>
        <begin position="31"/>
        <end position="534"/>
    </location>
</feature>
<evidence type="ECO:0000313" key="9">
    <source>
        <dbReference type="Proteomes" id="UP001153709"/>
    </source>
</evidence>
<keyword evidence="9" id="KW-1185">Reference proteome</keyword>
<dbReference type="OrthoDB" id="408631at2759"/>
<feature type="signal peptide" evidence="6">
    <location>
        <begin position="1"/>
        <end position="18"/>
    </location>
</feature>
<dbReference type="EMBL" id="OU898283">
    <property type="protein sequence ID" value="CAG9839701.1"/>
    <property type="molecule type" value="Genomic_DNA"/>
</dbReference>
<dbReference type="PANTHER" id="PTHR43142:SF1">
    <property type="entry name" value="CARBOXYLIC ESTER HYDROLASE"/>
    <property type="match status" value="1"/>
</dbReference>
<proteinExistence type="inferred from homology"/>
<accession>A0A9N9TB08</accession>
<protein>
    <recommendedName>
        <fullName evidence="6">Carboxylic ester hydrolase</fullName>
        <ecNumber evidence="6">3.1.1.-</ecNumber>
    </recommendedName>
</protein>
<dbReference type="EC" id="3.1.1.-" evidence="6"/>
<dbReference type="InterPro" id="IPR019826">
    <property type="entry name" value="Carboxylesterase_B_AS"/>
</dbReference>
<reference evidence="8" key="1">
    <citation type="submission" date="2022-01" db="EMBL/GenBank/DDBJ databases">
        <authorList>
            <person name="King R."/>
        </authorList>
    </citation>
    <scope>NUCLEOTIDE SEQUENCE</scope>
</reference>
<keyword evidence="6" id="KW-0732">Signal</keyword>
<feature type="chain" id="PRO_5040538619" description="Carboxylic ester hydrolase" evidence="6">
    <location>
        <begin position="19"/>
        <end position="555"/>
    </location>
</feature>
<evidence type="ECO:0000256" key="5">
    <source>
        <dbReference type="ARBA" id="ARBA00023180"/>
    </source>
</evidence>
<evidence type="ECO:0000256" key="1">
    <source>
        <dbReference type="ARBA" id="ARBA00005964"/>
    </source>
</evidence>
<evidence type="ECO:0000259" key="7">
    <source>
        <dbReference type="Pfam" id="PF00135"/>
    </source>
</evidence>
<keyword evidence="4" id="KW-1015">Disulfide bond</keyword>
<evidence type="ECO:0000256" key="6">
    <source>
        <dbReference type="RuleBase" id="RU361235"/>
    </source>
</evidence>
<dbReference type="GO" id="GO:0052689">
    <property type="term" value="F:carboxylic ester hydrolase activity"/>
    <property type="evidence" value="ECO:0007669"/>
    <property type="project" value="UniProtKB-KW"/>
</dbReference>